<name>A0A6A7AT31_9PLEO</name>
<dbReference type="GO" id="GO:0000785">
    <property type="term" value="C:chromatin"/>
    <property type="evidence" value="ECO:0007669"/>
    <property type="project" value="TreeGrafter"/>
</dbReference>
<accession>A0A6A7AT31</accession>
<organism evidence="2 3">
    <name type="scientific">Plenodomus tracheiphilus IPT5</name>
    <dbReference type="NCBI Taxonomy" id="1408161"/>
    <lineage>
        <taxon>Eukaryota</taxon>
        <taxon>Fungi</taxon>
        <taxon>Dikarya</taxon>
        <taxon>Ascomycota</taxon>
        <taxon>Pezizomycotina</taxon>
        <taxon>Dothideomycetes</taxon>
        <taxon>Pleosporomycetidae</taxon>
        <taxon>Pleosporales</taxon>
        <taxon>Pleosporineae</taxon>
        <taxon>Leptosphaeriaceae</taxon>
        <taxon>Plenodomus</taxon>
    </lineage>
</organism>
<dbReference type="AlphaFoldDB" id="A0A6A7AT31"/>
<feature type="domain" description="JmjC" evidence="1">
    <location>
        <begin position="116"/>
        <end position="241"/>
    </location>
</feature>
<dbReference type="PROSITE" id="PS51184">
    <property type="entry name" value="JMJC"/>
    <property type="match status" value="1"/>
</dbReference>
<dbReference type="GO" id="GO:0032454">
    <property type="term" value="F:histone H3K9 demethylase activity"/>
    <property type="evidence" value="ECO:0007669"/>
    <property type="project" value="TreeGrafter"/>
</dbReference>
<dbReference type="Pfam" id="PF02373">
    <property type="entry name" value="JmjC"/>
    <property type="match status" value="1"/>
</dbReference>
<reference evidence="2" key="1">
    <citation type="submission" date="2020-01" db="EMBL/GenBank/DDBJ databases">
        <authorList>
            <consortium name="DOE Joint Genome Institute"/>
            <person name="Haridas S."/>
            <person name="Albert R."/>
            <person name="Binder M."/>
            <person name="Bloem J."/>
            <person name="Labutti K."/>
            <person name="Salamov A."/>
            <person name="Andreopoulos B."/>
            <person name="Baker S.E."/>
            <person name="Barry K."/>
            <person name="Bills G."/>
            <person name="Bluhm B.H."/>
            <person name="Cannon C."/>
            <person name="Castanera R."/>
            <person name="Culley D.E."/>
            <person name="Daum C."/>
            <person name="Ezra D."/>
            <person name="Gonzalez J.B."/>
            <person name="Henrissat B."/>
            <person name="Kuo A."/>
            <person name="Liang C."/>
            <person name="Lipzen A."/>
            <person name="Lutzoni F."/>
            <person name="Magnuson J."/>
            <person name="Mondo S."/>
            <person name="Nolan M."/>
            <person name="Ohm R."/>
            <person name="Pangilinan J."/>
            <person name="Park H.-J."/>
            <person name="Ramirez L."/>
            <person name="Alfaro M."/>
            <person name="Sun H."/>
            <person name="Tritt A."/>
            <person name="Yoshinaga Y."/>
            <person name="Zwiers L.-H."/>
            <person name="Turgeon B.G."/>
            <person name="Goodwin S.B."/>
            <person name="Spatafora J.W."/>
            <person name="Crous P.W."/>
            <person name="Grigoriev I.V."/>
        </authorList>
    </citation>
    <scope>NUCLEOTIDE SEQUENCE</scope>
    <source>
        <strain evidence="2">IPT5</strain>
    </source>
</reference>
<evidence type="ECO:0000259" key="1">
    <source>
        <dbReference type="PROSITE" id="PS51184"/>
    </source>
</evidence>
<dbReference type="PANTHER" id="PTHR10694">
    <property type="entry name" value="LYSINE-SPECIFIC DEMETHYLASE"/>
    <property type="match status" value="1"/>
</dbReference>
<evidence type="ECO:0000313" key="2">
    <source>
        <dbReference type="EMBL" id="KAF2845255.1"/>
    </source>
</evidence>
<dbReference type="OrthoDB" id="1678912at2759"/>
<dbReference type="Proteomes" id="UP000799423">
    <property type="component" value="Unassembled WGS sequence"/>
</dbReference>
<dbReference type="GO" id="GO:0051864">
    <property type="term" value="F:histone H3K36 demethylase activity"/>
    <property type="evidence" value="ECO:0007669"/>
    <property type="project" value="TreeGrafter"/>
</dbReference>
<keyword evidence="3" id="KW-1185">Reference proteome</keyword>
<dbReference type="Gene3D" id="2.60.120.650">
    <property type="entry name" value="Cupin"/>
    <property type="match status" value="1"/>
</dbReference>
<evidence type="ECO:0000313" key="3">
    <source>
        <dbReference type="Proteomes" id="UP000799423"/>
    </source>
</evidence>
<protein>
    <recommendedName>
        <fullName evidence="1">JmjC domain-containing protein</fullName>
    </recommendedName>
</protein>
<dbReference type="SUPFAM" id="SSF51197">
    <property type="entry name" value="Clavaminate synthase-like"/>
    <property type="match status" value="1"/>
</dbReference>
<dbReference type="PANTHER" id="PTHR10694:SF7">
    <property type="entry name" value="[HISTONE H3]-TRIMETHYL-L-LYSINE(9) DEMETHYLASE"/>
    <property type="match status" value="1"/>
</dbReference>
<dbReference type="GO" id="GO:0010468">
    <property type="term" value="P:regulation of gene expression"/>
    <property type="evidence" value="ECO:0007669"/>
    <property type="project" value="TreeGrafter"/>
</dbReference>
<dbReference type="GO" id="GO:0005634">
    <property type="term" value="C:nucleus"/>
    <property type="evidence" value="ECO:0007669"/>
    <property type="project" value="TreeGrafter"/>
</dbReference>
<gene>
    <name evidence="2" type="ORF">T440DRAFT_279078</name>
</gene>
<proteinExistence type="predicted"/>
<dbReference type="InterPro" id="IPR003347">
    <property type="entry name" value="JmjC_dom"/>
</dbReference>
<dbReference type="EMBL" id="MU006350">
    <property type="protein sequence ID" value="KAF2845255.1"/>
    <property type="molecule type" value="Genomic_DNA"/>
</dbReference>
<sequence length="241" mass="26822">MRYACHASQLGTQMVSTIRDAVVQLGKTEVEERGYILLESDVSYKPSELAQLVQDCTMPEVANGITACVDTDLSVDVSTFQLNLASRTPHDPEMQFQDWVNNPLERTPYLICEPLCNHGINNLLDAGPKLNARPHIPGDNHPYWYISLVADTPATIHIEDANSASANLLLAGAEKHWIVVHRSSAAKFEECIRKEFKKSQTCSEFVRHHNIVVGPSWLAKRGLIFEVVVQRPGDVMCTMPG</sequence>